<comment type="similarity">
    <text evidence="1">Belongs to the 14-3-3 family.</text>
</comment>
<accession>A0A8C2NRW8</accession>
<reference evidence="4" key="1">
    <citation type="submission" date="2019-03" db="EMBL/GenBank/DDBJ databases">
        <title>Genome sequencing and reference-guided assembly of Black Bengal Goat (Capra hircus).</title>
        <authorList>
            <person name="Siddiki A.Z."/>
            <person name="Baten A."/>
            <person name="Billah M."/>
            <person name="Alam M.A.U."/>
            <person name="Shawrob K.S.M."/>
            <person name="Saha S."/>
            <person name="Chowdhury M."/>
            <person name="Rahman A.H."/>
            <person name="Stear M."/>
            <person name="Miah G."/>
            <person name="Das G.B."/>
            <person name="Hossain M.M."/>
            <person name="Kumkum M."/>
            <person name="Islam M.S."/>
            <person name="Mollah A.M."/>
            <person name="Ahsan A."/>
            <person name="Tusar F."/>
            <person name="Khan M.K.I."/>
        </authorList>
    </citation>
    <scope>NUCLEOTIDE SEQUENCE [LARGE SCALE GENOMIC DNA]</scope>
</reference>
<evidence type="ECO:0000256" key="1">
    <source>
        <dbReference type="ARBA" id="ARBA00006141"/>
    </source>
</evidence>
<dbReference type="PIRSF" id="PIRSF000868">
    <property type="entry name" value="14-3-3"/>
    <property type="match status" value="1"/>
</dbReference>
<name>A0A8C2NRW8_CAPHI</name>
<evidence type="ECO:0000313" key="4">
    <source>
        <dbReference type="Ensembl" id="ENSCHIP00010009054.1"/>
    </source>
</evidence>
<evidence type="ECO:0000259" key="3">
    <source>
        <dbReference type="SMART" id="SM00101"/>
    </source>
</evidence>
<dbReference type="Ensembl" id="ENSCHIT00010012768.1">
    <property type="protein sequence ID" value="ENSCHIP00010009054.1"/>
    <property type="gene ID" value="ENSCHIG00010006735.1"/>
</dbReference>
<dbReference type="Pfam" id="PF00244">
    <property type="entry name" value="14-3-3"/>
    <property type="match status" value="1"/>
</dbReference>
<dbReference type="InterPro" id="IPR000308">
    <property type="entry name" value="14-3-3"/>
</dbReference>
<protein>
    <recommendedName>
        <fullName evidence="3">14-3-3 domain-containing protein</fullName>
    </recommendedName>
</protein>
<dbReference type="PANTHER" id="PTHR18860">
    <property type="entry name" value="14-3-3 PROTEIN"/>
    <property type="match status" value="1"/>
</dbReference>
<reference evidence="4" key="2">
    <citation type="submission" date="2025-05" db="UniProtKB">
        <authorList>
            <consortium name="Ensembl"/>
        </authorList>
    </citation>
    <scope>IDENTIFICATION</scope>
</reference>
<dbReference type="Gene3D" id="1.20.190.20">
    <property type="entry name" value="14-3-3 domain"/>
    <property type="match status" value="2"/>
</dbReference>
<feature type="domain" description="14-3-3" evidence="3">
    <location>
        <begin position="5"/>
        <end position="215"/>
    </location>
</feature>
<dbReference type="InterPro" id="IPR036815">
    <property type="entry name" value="14-3-3_dom_sf"/>
</dbReference>
<feature type="site" description="Interaction with phosphoserine on interacting protein" evidence="2">
    <location>
        <position position="111"/>
    </location>
</feature>
<dbReference type="AlphaFoldDB" id="A0A8C2NRW8"/>
<feature type="site" description="Interaction with phosphoserine on interacting protein" evidence="2">
    <location>
        <position position="60"/>
    </location>
</feature>
<proteinExistence type="inferred from homology"/>
<sequence length="221" mass="24939">ASILRNLVYQAKQAEQAEQAEQCDGMVKSMKKVAGADAELTVEGRNLLSVHIKTVIRSRRASWRITRNKEENKGEDKLKMIWEYRQMVETELQLIRCDILGVLDEHLIPHRYLAEFAVRNDRKEAVENSLMAYKAAGAVAVTELPSTRPIHLGLALNFCIFYYEIPNSPEHTCRLTKAAFNEAVAELSTLSEESCKDSPPITQLLGDDSVEMLKSMMLVTV</sequence>
<evidence type="ECO:0000256" key="2">
    <source>
        <dbReference type="PIRSR" id="PIRSR000868-1"/>
    </source>
</evidence>
<dbReference type="SUPFAM" id="SSF48445">
    <property type="entry name" value="14-3-3 protein"/>
    <property type="match status" value="1"/>
</dbReference>
<dbReference type="PRINTS" id="PR00305">
    <property type="entry name" value="1433ZETA"/>
</dbReference>
<dbReference type="SMART" id="SM00101">
    <property type="entry name" value="14_3_3"/>
    <property type="match status" value="1"/>
</dbReference>
<dbReference type="InterPro" id="IPR023410">
    <property type="entry name" value="14-3-3_domain"/>
</dbReference>
<organism evidence="4">
    <name type="scientific">Capra hircus</name>
    <name type="common">Goat</name>
    <dbReference type="NCBI Taxonomy" id="9925"/>
    <lineage>
        <taxon>Eukaryota</taxon>
        <taxon>Metazoa</taxon>
        <taxon>Chordata</taxon>
        <taxon>Craniata</taxon>
        <taxon>Vertebrata</taxon>
        <taxon>Euteleostomi</taxon>
        <taxon>Mammalia</taxon>
        <taxon>Eutheria</taxon>
        <taxon>Laurasiatheria</taxon>
        <taxon>Artiodactyla</taxon>
        <taxon>Ruminantia</taxon>
        <taxon>Pecora</taxon>
        <taxon>Bovidae</taxon>
        <taxon>Caprinae</taxon>
        <taxon>Capra</taxon>
    </lineage>
</organism>
<dbReference type="Ensembl" id="ENSCHIT00010044985.1">
    <property type="protein sequence ID" value="ENSCHIP00010031971.1"/>
    <property type="gene ID" value="ENSCHIG00010023653.1"/>
</dbReference>